<evidence type="ECO:0000313" key="1">
    <source>
        <dbReference type="EMBL" id="APB32708.1"/>
    </source>
</evidence>
<reference evidence="1 2" key="1">
    <citation type="submission" date="2016-10" db="EMBL/GenBank/DDBJ databases">
        <title>Description of Gloeomargarita lithophora gen. nov., sp. nov., a thylakoid-bearing basal-branching cyanobacterium with intracellular carbonates, and proposal for Gloeomargaritales ord. nov.</title>
        <authorList>
            <person name="Moreira D."/>
            <person name="Tavera R."/>
            <person name="Benzerara K."/>
            <person name="Skouri-Panet F."/>
            <person name="Couradeau E."/>
            <person name="Gerard E."/>
            <person name="Loussert C."/>
            <person name="Novelo E."/>
            <person name="Zivanovic Y."/>
            <person name="Lopez-Garcia P."/>
        </authorList>
    </citation>
    <scope>NUCLEOTIDE SEQUENCE [LARGE SCALE GENOMIC DNA]</scope>
    <source>
        <strain evidence="1 2">D10</strain>
    </source>
</reference>
<name>A0A1J0A9U2_9CYAN</name>
<dbReference type="AlphaFoldDB" id="A0A1J0A9U2"/>
<dbReference type="EMBL" id="CP017675">
    <property type="protein sequence ID" value="APB32708.1"/>
    <property type="molecule type" value="Genomic_DNA"/>
</dbReference>
<sequence length="147" mass="17456">MVYRSWFFLWLLRVRHRVGQGWYQLGQWLQLVWLRPAPPPALAPATPPALPRWQRWLKQLLQQLSRFPLLRAAPPVEQLSGAPTMTALPVVLPAPVLPEPTLEVASVVAGYEPHWLELFLQWLDRTFYLWEQKIREFWHWLRGFWTG</sequence>
<protein>
    <submittedName>
        <fullName evidence="1">Uncharacterized protein</fullName>
    </submittedName>
</protein>
<evidence type="ECO:0000313" key="2">
    <source>
        <dbReference type="Proteomes" id="UP000180235"/>
    </source>
</evidence>
<dbReference type="RefSeq" id="WP_071453399.1">
    <property type="nucleotide sequence ID" value="NZ_CP017675.1"/>
</dbReference>
<organism evidence="1 2">
    <name type="scientific">Gloeomargarita lithophora Alchichica-D10</name>
    <dbReference type="NCBI Taxonomy" id="1188229"/>
    <lineage>
        <taxon>Bacteria</taxon>
        <taxon>Bacillati</taxon>
        <taxon>Cyanobacteriota</taxon>
        <taxon>Cyanophyceae</taxon>
        <taxon>Gloeomargaritales</taxon>
        <taxon>Gloeomargaritaceae</taxon>
        <taxon>Gloeomargarita</taxon>
    </lineage>
</organism>
<proteinExistence type="predicted"/>
<accession>A0A1J0A9U2</accession>
<dbReference type="KEGG" id="glt:GlitD10_0397"/>
<keyword evidence="2" id="KW-1185">Reference proteome</keyword>
<gene>
    <name evidence="1" type="ORF">GlitD10_0397</name>
</gene>
<dbReference type="Proteomes" id="UP000180235">
    <property type="component" value="Chromosome"/>
</dbReference>